<protein>
    <submittedName>
        <fullName evidence="8">HORMA domain protein</fullName>
    </submittedName>
</protein>
<keyword evidence="3" id="KW-0158">Chromosome</keyword>
<evidence type="ECO:0000256" key="1">
    <source>
        <dbReference type="ARBA" id="ARBA00004123"/>
    </source>
</evidence>
<feature type="compositionally biased region" description="Basic and acidic residues" evidence="6">
    <location>
        <begin position="334"/>
        <end position="347"/>
    </location>
</feature>
<sequence length="785" mass="86250">MNRTKLKVKTSVRQNQAIMTAASSTQAVRTLISSGFGCITWIRALLSDDNFEDGSLYGSRNGEALSTSSVPDSSQVSSSSTKVKVIKRNFSTEADSLLNYIDGIYDALEKQYLKSFVFAIYLDEENPNNLVEAYTFTISYEKVADTDIIAPVMSLATNISRMGLMDGEDPVSAATTNGRVPTLGDVKRSVRILIKRLVSICQQLDPLPDRRFATFKIHYTDATPPEYEPPHFVAGDAEKDRFFFSTHGVSQPPEKYSIGGVTTGRHDVQIEIASISSYLPSPEDNNAPFTGHAVSSNLRPDFAAKEAKRKSDTQAQLEDAERRRIVWDAEPSTEIERENGPENEQQRGEALHAPLGVRRGGNIEPIPGIVRHPGGRHVVPGLNDRMQETEEGGDATQILETQATVIVPSAQATPRATQTSMEVDATEPENISSHEDVQMQEELETQPTLLDPTQPGTPQPESKTLPTSKAIDPDILYSKQVSCDCNIADATQETFICQGECGRRLHAWCMGFNNAREAGSSPYALCLGCGAKEQDWYNLLAARDLVKLNEVLFALAQYRRTLKLIYIHGFPGNPNALGRLIGCARPDASRIMNRLEGEGFIESRTIQSDELGMLTTETATKNTKAKKSNKKKPSKPKLILVKTSATEANFSRYFDPRGEIEQELFYRFNQQHLKPNKLKKTNAVAPAQNDPAGNVLVPSSSVNLPSQGPSASPVAHGDNDTQTQEETQMTVDREPVSSVPPPSPPPSRSAPKRKGSARNSHGRGKRLKVSLANARVELDTYDAYE</sequence>
<feature type="compositionally biased region" description="Basic residues" evidence="6">
    <location>
        <begin position="750"/>
        <end position="768"/>
    </location>
</feature>
<feature type="region of interest" description="Disordered" evidence="6">
    <location>
        <begin position="685"/>
        <end position="771"/>
    </location>
</feature>
<feature type="region of interest" description="Disordered" evidence="6">
    <location>
        <begin position="304"/>
        <end position="347"/>
    </location>
</feature>
<dbReference type="GO" id="GO:0007130">
    <property type="term" value="P:synaptonemal complex assembly"/>
    <property type="evidence" value="ECO:0007669"/>
    <property type="project" value="TreeGrafter"/>
</dbReference>
<dbReference type="GO" id="GO:0005694">
    <property type="term" value="C:chromosome"/>
    <property type="evidence" value="ECO:0007669"/>
    <property type="project" value="UniProtKB-SubCell"/>
</dbReference>
<dbReference type="InterPro" id="IPR051294">
    <property type="entry name" value="HORMA_MeioticProgression"/>
</dbReference>
<dbReference type="AlphaFoldDB" id="A0A074RZD8"/>
<keyword evidence="4" id="KW-0539">Nucleus</keyword>
<feature type="domain" description="HORMA" evidence="7">
    <location>
        <begin position="22"/>
        <end position="272"/>
    </location>
</feature>
<feature type="compositionally biased region" description="Polar residues" evidence="6">
    <location>
        <begin position="454"/>
        <end position="467"/>
    </location>
</feature>
<evidence type="ECO:0000256" key="5">
    <source>
        <dbReference type="ARBA" id="ARBA00023254"/>
    </source>
</evidence>
<dbReference type="GO" id="GO:0005634">
    <property type="term" value="C:nucleus"/>
    <property type="evidence" value="ECO:0007669"/>
    <property type="project" value="UniProtKB-SubCell"/>
</dbReference>
<dbReference type="HOGENOM" id="CLU_014668_0_0_1"/>
<evidence type="ECO:0000256" key="6">
    <source>
        <dbReference type="SAM" id="MobiDB-lite"/>
    </source>
</evidence>
<feature type="compositionally biased region" description="Low complexity" evidence="6">
    <location>
        <begin position="694"/>
        <end position="706"/>
    </location>
</feature>
<organism evidence="8 9">
    <name type="scientific">Rhizoctonia solani 123E</name>
    <dbReference type="NCBI Taxonomy" id="1423351"/>
    <lineage>
        <taxon>Eukaryota</taxon>
        <taxon>Fungi</taxon>
        <taxon>Dikarya</taxon>
        <taxon>Basidiomycota</taxon>
        <taxon>Agaricomycotina</taxon>
        <taxon>Agaricomycetes</taxon>
        <taxon>Cantharellales</taxon>
        <taxon>Ceratobasidiaceae</taxon>
        <taxon>Rhizoctonia</taxon>
    </lineage>
</organism>
<dbReference type="InterPro" id="IPR036570">
    <property type="entry name" value="HORMA_dom_sf"/>
</dbReference>
<feature type="compositionally biased region" description="Pro residues" evidence="6">
    <location>
        <begin position="738"/>
        <end position="748"/>
    </location>
</feature>
<evidence type="ECO:0000313" key="9">
    <source>
        <dbReference type="Proteomes" id="UP000027456"/>
    </source>
</evidence>
<dbReference type="PANTHER" id="PTHR48225">
    <property type="entry name" value="HORMA DOMAIN-CONTAINING PROTEIN 1"/>
    <property type="match status" value="1"/>
</dbReference>
<evidence type="ECO:0000256" key="3">
    <source>
        <dbReference type="ARBA" id="ARBA00022454"/>
    </source>
</evidence>
<keyword evidence="5" id="KW-0469">Meiosis</keyword>
<name>A0A074RZD8_9AGAM</name>
<dbReference type="PANTHER" id="PTHR48225:SF7">
    <property type="entry name" value="MEIOSIS-SPECIFIC PROTEIN HOP1"/>
    <property type="match status" value="1"/>
</dbReference>
<keyword evidence="9" id="KW-1185">Reference proteome</keyword>
<evidence type="ECO:0000259" key="7">
    <source>
        <dbReference type="PROSITE" id="PS50815"/>
    </source>
</evidence>
<reference evidence="8 9" key="1">
    <citation type="submission" date="2013-12" db="EMBL/GenBank/DDBJ databases">
        <authorList>
            <person name="Cubeta M."/>
            <person name="Pakala S."/>
            <person name="Fedorova N."/>
            <person name="Thomas E."/>
            <person name="Dean R."/>
            <person name="Jabaji S."/>
            <person name="Neate S."/>
            <person name="Toda T."/>
            <person name="Tavantzis S."/>
            <person name="Vilgalys R."/>
            <person name="Bharathan N."/>
            <person name="Pakala S."/>
            <person name="Losada L.S."/>
            <person name="Zafar N."/>
            <person name="Nierman W."/>
        </authorList>
    </citation>
    <scope>NUCLEOTIDE SEQUENCE [LARGE SCALE GENOMIC DNA]</scope>
    <source>
        <strain evidence="8 9">123E</strain>
    </source>
</reference>
<dbReference type="Proteomes" id="UP000027456">
    <property type="component" value="Unassembled WGS sequence"/>
</dbReference>
<feature type="region of interest" description="Disordered" evidence="6">
    <location>
        <begin position="410"/>
        <end position="469"/>
    </location>
</feature>
<dbReference type="OrthoDB" id="1928087at2759"/>
<proteinExistence type="predicted"/>
<evidence type="ECO:0000256" key="2">
    <source>
        <dbReference type="ARBA" id="ARBA00004286"/>
    </source>
</evidence>
<dbReference type="GO" id="GO:0051598">
    <property type="term" value="P:meiotic recombination checkpoint signaling"/>
    <property type="evidence" value="ECO:0007669"/>
    <property type="project" value="TreeGrafter"/>
</dbReference>
<gene>
    <name evidence="8" type="ORF">V565_046370</name>
</gene>
<dbReference type="EMBL" id="AZST01000109">
    <property type="protein sequence ID" value="KEP52374.1"/>
    <property type="molecule type" value="Genomic_DNA"/>
</dbReference>
<evidence type="ECO:0000256" key="4">
    <source>
        <dbReference type="ARBA" id="ARBA00023242"/>
    </source>
</evidence>
<dbReference type="SUPFAM" id="SSF56019">
    <property type="entry name" value="The spindle assembly checkpoint protein mad2"/>
    <property type="match status" value="1"/>
</dbReference>
<comment type="caution">
    <text evidence="8">The sequence shown here is derived from an EMBL/GenBank/DDBJ whole genome shotgun (WGS) entry which is preliminary data.</text>
</comment>
<evidence type="ECO:0000313" key="8">
    <source>
        <dbReference type="EMBL" id="KEP52374.1"/>
    </source>
</evidence>
<feature type="compositionally biased region" description="Polar residues" evidence="6">
    <location>
        <begin position="410"/>
        <end position="421"/>
    </location>
</feature>
<dbReference type="STRING" id="1423351.A0A074RZD8"/>
<accession>A0A074RZD8</accession>
<dbReference type="Pfam" id="PF02301">
    <property type="entry name" value="HORMA"/>
    <property type="match status" value="1"/>
</dbReference>
<comment type="subcellular location">
    <subcellularLocation>
        <location evidence="2">Chromosome</location>
    </subcellularLocation>
    <subcellularLocation>
        <location evidence="1">Nucleus</location>
    </subcellularLocation>
</comment>
<feature type="region of interest" description="Disordered" evidence="6">
    <location>
        <begin position="617"/>
        <end position="636"/>
    </location>
</feature>
<dbReference type="Gene3D" id="3.30.900.10">
    <property type="entry name" value="HORMA domain"/>
    <property type="match status" value="1"/>
</dbReference>
<feature type="compositionally biased region" description="Basic residues" evidence="6">
    <location>
        <begin position="623"/>
        <end position="635"/>
    </location>
</feature>
<feature type="compositionally biased region" description="Polar residues" evidence="6">
    <location>
        <begin position="720"/>
        <end position="730"/>
    </location>
</feature>
<dbReference type="PROSITE" id="PS50815">
    <property type="entry name" value="HORMA"/>
    <property type="match status" value="1"/>
</dbReference>
<dbReference type="InterPro" id="IPR003511">
    <property type="entry name" value="HORMA_dom"/>
</dbReference>